<feature type="compositionally biased region" description="Basic and acidic residues" evidence="9">
    <location>
        <begin position="1033"/>
        <end position="1046"/>
    </location>
</feature>
<dbReference type="Pfam" id="PF13516">
    <property type="entry name" value="LRR_6"/>
    <property type="match status" value="2"/>
</dbReference>
<accession>A0A2T7NJM7</accession>
<name>A0A2T7NJM7_POMCA</name>
<reference evidence="12 13" key="1">
    <citation type="submission" date="2018-04" db="EMBL/GenBank/DDBJ databases">
        <title>The genome of golden apple snail Pomacea canaliculata provides insight into stress tolerance and invasive adaptation.</title>
        <authorList>
            <person name="Liu C."/>
            <person name="Liu B."/>
            <person name="Ren Y."/>
            <person name="Zhang Y."/>
            <person name="Wang H."/>
            <person name="Li S."/>
            <person name="Jiang F."/>
            <person name="Yin L."/>
            <person name="Zhang G."/>
            <person name="Qian W."/>
            <person name="Fan W."/>
        </authorList>
    </citation>
    <scope>NUCLEOTIDE SEQUENCE [LARGE SCALE GENOMIC DNA]</scope>
    <source>
        <strain evidence="12">SZHN2017</strain>
        <tissue evidence="12">Muscle</tissue>
    </source>
</reference>
<keyword evidence="7" id="KW-0677">Repeat</keyword>
<feature type="compositionally biased region" description="Basic residues" evidence="9">
    <location>
        <begin position="928"/>
        <end position="938"/>
    </location>
</feature>
<evidence type="ECO:0000256" key="4">
    <source>
        <dbReference type="ARBA" id="ARBA00022475"/>
    </source>
</evidence>
<dbReference type="InterPro" id="IPR051279">
    <property type="entry name" value="PP1-Reg/Actin-Interact_Protein"/>
</dbReference>
<evidence type="ECO:0000256" key="8">
    <source>
        <dbReference type="ARBA" id="ARBA00023136"/>
    </source>
</evidence>
<dbReference type="GO" id="GO:0030027">
    <property type="term" value="C:lamellipodium"/>
    <property type="evidence" value="ECO:0007669"/>
    <property type="project" value="TreeGrafter"/>
</dbReference>
<evidence type="ECO:0000313" key="12">
    <source>
        <dbReference type="EMBL" id="PVD21367.1"/>
    </source>
</evidence>
<evidence type="ECO:0000256" key="6">
    <source>
        <dbReference type="ARBA" id="ARBA00022614"/>
    </source>
</evidence>
<dbReference type="Proteomes" id="UP000245119">
    <property type="component" value="Linkage Group LG12"/>
</dbReference>
<sequence>MAGANNIPREVQDSIRDVLDQRIKICVKRMVKQEVRADKFENRVLAFTPCRLYVLASKVPSRVEHNFHFLDFQALESKKPNQLAITVDGKVYSFTTLEADTEEVNHMITHIGVSLKHIFPAFPLERLIIKVEVLPPERLRTMHEMIRDIENREVGPCGGFTTMYACMCDYYSLPYREEVAWDVDTIYLSQDSRELCLRDFDHLKEKDLIPIIGALEHNTWFTGINVNSIKLTPEMANEIVKVMRRNAFIEELKFSNTGVKVDFVQKLSTAILSNSGTQLGLLDLSGNTIEDRGATSLMGTLKSLSRGLNYLDLSRTGLTTKCIAKIAETLSQSQTLLTSLRTLKFADNGQKGEDFSSVYSFLAQPNNLTTLDLSGTDCAMDNLCSPLIHGCPHLTALSLAGTVFTQKKTKEVELLLGLASNPHIRNVELDLSSNELGSAGAHVIGGCIANITSLARLDLSNNNFDTDLRVILPEIAKNRHLKHLSIGRNFSMIKPKYMMHIMDGLVQLIQEDASVLESLSLAESKLKHDLTFVINALGSNTSLQEIDISGNNIGDFGARMLCKALQINTHLQAVVWDKNGVTAQGFEDIAEALEKNFTMKRMPFPVNDAAAAMRLQPERTEAALQKVERLLQRNHSPRKFASDQQYRLQQGFLISSTQQMVDRLCVQVQDEINALTVNNSETLKEELDQASKVIKDADNSKQLLPRLQVVGVQMLDSGDTVETTLQTMAESLKTVMEQIIQKTVEDMLKCTLNHCAGIMADKDFAKELEAECRAKSTLPREFAKLLLNGVSTDVFNKLNELNLGVAAHISDSVIDEVISKLSDSHKSLTNHLNLTKSRRFQDSAQAVDQPEKTDTDNEKEKDERNAGRGVEMRPRINSQGTPKLSTKRKSVYSRKLRPQSTIDLAKGSFEALDNLPELPVQKLEHLNKARPKRNKSRAPTRPVAPGIDTPDEISDDGINAFYDTKRTSPEDVIKDTFVATLQVEDSSKVEKKKGSPLAKTKPQKGQGKDDKEKEKKDKGSFSGISNFFRKGPSKVEAREKKQELPRTQENTRVYSRTSKTILDKKDSPDSAHVPATQSAKTESKTMLESPRVLLPPKVSEDIINLDPKTDARPRPPVEVKKPPAVSKGEAHNLESKSSESEESDEEKTDEDDLENIGTRTASAKGDEQQGKETVEGKSQEVPVRVAKHVGFSATILADFKAKQEKRASQLSLTSDNGKDTKESTVKSEPSERKEEANNNTVINEKGLAAKGEMTAKQGDEAASRQPLKQLGGETSALLKPRALMPPKKPVATVTVSLEKGEVLKPPSAPESSASVPAVGTGETPVPKPRPPPPAKPKPPLTAPKPRLSSGTNSEEDSGSISNAGERRAEGEIVYDSSTLRLSVKDKIKRLSQVKLQPPSAPPAQLKTPSLQKDVNLPDSISEADEHQSEEETSRPSSIEDADGRPADSQVSAQAGEQGAAVNGKKSAVGDDEIMVYLQAVQLFHFLARILRDFQYLRMSSPGQLFVDSEHRPYISIVGLSGCAVDDARGEDTGLVECYWTTEFGGPQISAHVFAPPVGDALLI</sequence>
<dbReference type="InterPro" id="IPR041245">
    <property type="entry name" value="CARMIL_PH"/>
</dbReference>
<feature type="domain" description="CARMIL pleckstrin homology" evidence="11">
    <location>
        <begin position="26"/>
        <end position="120"/>
    </location>
</feature>
<dbReference type="SMART" id="SM00368">
    <property type="entry name" value="LRR_RI"/>
    <property type="match status" value="6"/>
</dbReference>
<feature type="compositionally biased region" description="Basic and acidic residues" evidence="9">
    <location>
        <begin position="1107"/>
        <end position="1121"/>
    </location>
</feature>
<keyword evidence="8" id="KW-0472">Membrane</keyword>
<dbReference type="Gene3D" id="6.10.140.1850">
    <property type="match status" value="1"/>
</dbReference>
<evidence type="ECO:0000256" key="3">
    <source>
        <dbReference type="ARBA" id="ARBA00007298"/>
    </source>
</evidence>
<feature type="compositionally biased region" description="Polar residues" evidence="9">
    <location>
        <begin position="1348"/>
        <end position="1362"/>
    </location>
</feature>
<dbReference type="GO" id="GO:0005737">
    <property type="term" value="C:cytoplasm"/>
    <property type="evidence" value="ECO:0007669"/>
    <property type="project" value="UniProtKB-SubCell"/>
</dbReference>
<feature type="compositionally biased region" description="Basic and acidic residues" evidence="9">
    <location>
        <begin position="849"/>
        <end position="874"/>
    </location>
</feature>
<feature type="compositionally biased region" description="Basic and acidic residues" evidence="9">
    <location>
        <begin position="1006"/>
        <end position="1019"/>
    </location>
</feature>
<comment type="subcellular location">
    <subcellularLocation>
        <location evidence="1">Cell membrane</location>
    </subcellularLocation>
    <subcellularLocation>
        <location evidence="2">Cytoplasm</location>
    </subcellularLocation>
</comment>
<evidence type="ECO:0000259" key="11">
    <source>
        <dbReference type="Pfam" id="PF17888"/>
    </source>
</evidence>
<feature type="compositionally biased region" description="Basic and acidic residues" evidence="9">
    <location>
        <begin position="1164"/>
        <end position="1178"/>
    </location>
</feature>
<dbReference type="PANTHER" id="PTHR24112:SF66">
    <property type="entry name" value="LEUCINE-RICH REPEAT, ISOFORM F"/>
    <property type="match status" value="1"/>
</dbReference>
<dbReference type="OrthoDB" id="18598at2759"/>
<feature type="region of interest" description="Disordered" evidence="9">
    <location>
        <begin position="1198"/>
        <end position="1378"/>
    </location>
</feature>
<feature type="region of interest" description="Disordered" evidence="9">
    <location>
        <begin position="983"/>
        <end position="1181"/>
    </location>
</feature>
<evidence type="ECO:0000256" key="7">
    <source>
        <dbReference type="ARBA" id="ARBA00022737"/>
    </source>
</evidence>
<dbReference type="STRING" id="400727.A0A2T7NJM7"/>
<organism evidence="12 13">
    <name type="scientific">Pomacea canaliculata</name>
    <name type="common">Golden apple snail</name>
    <dbReference type="NCBI Taxonomy" id="400727"/>
    <lineage>
        <taxon>Eukaryota</taxon>
        <taxon>Metazoa</taxon>
        <taxon>Spiralia</taxon>
        <taxon>Lophotrochozoa</taxon>
        <taxon>Mollusca</taxon>
        <taxon>Gastropoda</taxon>
        <taxon>Caenogastropoda</taxon>
        <taxon>Architaenioglossa</taxon>
        <taxon>Ampullarioidea</taxon>
        <taxon>Ampullariidae</taxon>
        <taxon>Pomacea</taxon>
    </lineage>
</organism>
<feature type="compositionally biased region" description="Polar residues" evidence="9">
    <location>
        <begin position="1075"/>
        <end position="1086"/>
    </location>
</feature>
<dbReference type="GO" id="GO:0034315">
    <property type="term" value="P:regulation of Arp2/3 complex-mediated actin nucleation"/>
    <property type="evidence" value="ECO:0007669"/>
    <property type="project" value="TreeGrafter"/>
</dbReference>
<feature type="compositionally biased region" description="Pro residues" evidence="9">
    <location>
        <begin position="1325"/>
        <end position="1342"/>
    </location>
</feature>
<feature type="compositionally biased region" description="Basic and acidic residues" evidence="9">
    <location>
        <begin position="1128"/>
        <end position="1139"/>
    </location>
</feature>
<feature type="compositionally biased region" description="Basic and acidic residues" evidence="9">
    <location>
        <begin position="1216"/>
        <end position="1236"/>
    </location>
</feature>
<feature type="compositionally biased region" description="Acidic residues" evidence="9">
    <location>
        <begin position="1140"/>
        <end position="1154"/>
    </location>
</feature>
<feature type="region of interest" description="Disordered" evidence="9">
    <location>
        <begin position="839"/>
        <end position="897"/>
    </location>
</feature>
<feature type="domain" description="CARMIL C-terminal" evidence="10">
    <location>
        <begin position="907"/>
        <end position="998"/>
    </location>
</feature>
<dbReference type="GO" id="GO:0005886">
    <property type="term" value="C:plasma membrane"/>
    <property type="evidence" value="ECO:0007669"/>
    <property type="project" value="UniProtKB-SubCell"/>
</dbReference>
<comment type="caution">
    <text evidence="12">The sequence shown here is derived from an EMBL/GenBank/DDBJ whole genome shotgun (WGS) entry which is preliminary data.</text>
</comment>
<keyword evidence="6" id="KW-0433">Leucine-rich repeat</keyword>
<comment type="similarity">
    <text evidence="3">Belongs to the CARMIL family.</text>
</comment>
<dbReference type="PANTHER" id="PTHR24112">
    <property type="entry name" value="LEUCINE-RICH REPEAT, ISOFORM F-RELATED"/>
    <property type="match status" value="1"/>
</dbReference>
<dbReference type="InterPro" id="IPR001611">
    <property type="entry name" value="Leu-rich_rpt"/>
</dbReference>
<dbReference type="InterPro" id="IPR031943">
    <property type="entry name" value="CARMIL_C"/>
</dbReference>
<evidence type="ECO:0000256" key="1">
    <source>
        <dbReference type="ARBA" id="ARBA00004236"/>
    </source>
</evidence>
<evidence type="ECO:0000256" key="9">
    <source>
        <dbReference type="SAM" id="MobiDB-lite"/>
    </source>
</evidence>
<dbReference type="InterPro" id="IPR011993">
    <property type="entry name" value="PH-like_dom_sf"/>
</dbReference>
<evidence type="ECO:0000259" key="10">
    <source>
        <dbReference type="Pfam" id="PF16000"/>
    </source>
</evidence>
<dbReference type="Gene3D" id="2.30.29.30">
    <property type="entry name" value="Pleckstrin-homology domain (PH domain)/Phosphotyrosine-binding domain (PTB)"/>
    <property type="match status" value="1"/>
</dbReference>
<gene>
    <name evidence="12" type="ORF">C0Q70_19540</name>
</gene>
<keyword evidence="5" id="KW-0963">Cytoplasm</keyword>
<feature type="region of interest" description="Disordered" evidence="9">
    <location>
        <begin position="1392"/>
        <end position="1464"/>
    </location>
</feature>
<keyword evidence="4" id="KW-1003">Cell membrane</keyword>
<dbReference type="Pfam" id="PF17888">
    <property type="entry name" value="Carm_PH"/>
    <property type="match status" value="1"/>
</dbReference>
<dbReference type="InterPro" id="IPR032675">
    <property type="entry name" value="LRR_dom_sf"/>
</dbReference>
<evidence type="ECO:0008006" key="14">
    <source>
        <dbReference type="Google" id="ProtNLM"/>
    </source>
</evidence>
<feature type="compositionally biased region" description="Low complexity" evidence="9">
    <location>
        <begin position="1309"/>
        <end position="1318"/>
    </location>
</feature>
<feature type="compositionally biased region" description="Polar residues" evidence="9">
    <location>
        <begin position="1047"/>
        <end position="1060"/>
    </location>
</feature>
<dbReference type="Pfam" id="PF16000">
    <property type="entry name" value="CARMIL_C"/>
    <property type="match status" value="2"/>
</dbReference>
<feature type="compositionally biased region" description="Basic residues" evidence="9">
    <location>
        <begin position="885"/>
        <end position="897"/>
    </location>
</feature>
<protein>
    <recommendedName>
        <fullName evidence="14">CARMIL pleckstrin homology domain-containing protein</fullName>
    </recommendedName>
</protein>
<dbReference type="SUPFAM" id="SSF52047">
    <property type="entry name" value="RNI-like"/>
    <property type="match status" value="1"/>
</dbReference>
<feature type="region of interest" description="Disordered" evidence="9">
    <location>
        <begin position="924"/>
        <end position="955"/>
    </location>
</feature>
<dbReference type="GO" id="GO:0016477">
    <property type="term" value="P:cell migration"/>
    <property type="evidence" value="ECO:0007669"/>
    <property type="project" value="TreeGrafter"/>
</dbReference>
<evidence type="ECO:0000256" key="2">
    <source>
        <dbReference type="ARBA" id="ARBA00004496"/>
    </source>
</evidence>
<keyword evidence="13" id="KW-1185">Reference proteome</keyword>
<dbReference type="EMBL" id="PZQS01000012">
    <property type="protein sequence ID" value="PVD21367.1"/>
    <property type="molecule type" value="Genomic_DNA"/>
</dbReference>
<feature type="compositionally biased region" description="Basic and acidic residues" evidence="9">
    <location>
        <begin position="1423"/>
        <end position="1433"/>
    </location>
</feature>
<feature type="domain" description="CARMIL C-terminal" evidence="10">
    <location>
        <begin position="753"/>
        <end position="902"/>
    </location>
</feature>
<proteinExistence type="inferred from homology"/>
<evidence type="ECO:0000313" key="13">
    <source>
        <dbReference type="Proteomes" id="UP000245119"/>
    </source>
</evidence>
<dbReference type="Gene3D" id="3.80.10.10">
    <property type="entry name" value="Ribonuclease Inhibitor"/>
    <property type="match status" value="1"/>
</dbReference>
<evidence type="ECO:0000256" key="5">
    <source>
        <dbReference type="ARBA" id="ARBA00022490"/>
    </source>
</evidence>